<dbReference type="InterPro" id="IPR002018">
    <property type="entry name" value="CarbesteraseB"/>
</dbReference>
<dbReference type="EnsemblMetazoa" id="XM_050659772.1">
    <property type="protein sequence ID" value="XP_050515729.1"/>
    <property type="gene ID" value="LOC126890655"/>
</dbReference>
<protein>
    <submittedName>
        <fullName evidence="9">Esterase B1-like isoform X1</fullName>
    </submittedName>
</protein>
<evidence type="ECO:0000313" key="9">
    <source>
        <dbReference type="RefSeq" id="XP_028147546.1"/>
    </source>
</evidence>
<sequence>MESPVITVTEGQLRGYRRKNLDGKEFYAFLGVPYAKPPVGELRYQAPEPAEKWNGVRDATEDGKPSYQWDGQNNKLIGSEDCLHLGIHTKTLPSEDSCLKPVMVWIHGGGFAFGSNSSTEYGPEYLMLEDIVLVSVNYRLGFLGCLHFEDTSLNVPGNALLKDQQLALKWIQKNIHNFNGDPNNVTIFGESAGGASVHYHVLSPSSKGLFHKAVLQSGVTFCPWARVTELNVGLQFAQIVDQHIQTEREALKMLRSLTAEELFEAQRKFIAKYGRQLKIAPKIEKPNDSAIITSLSQDIIVKGQYNKVPLMIGFNTMEGILYGIYQQREKEQGLKPDYFNLDKYVHPHMLIGNDDPKRKLIKEKVRKFYFTENTVEMANYLMSTDGTYTAPVVGTAKLHAKLQTEPVYLYCMSLDAGLNVLKRSSGFTHIPVFSGACHADDLGYLFQAPLKPNNLVRGETELTAIRRFVKLWTNFAKYGNPTPQGNDLNLTWNPVNQEEVNYLDIGEELTMKMNPEPERLKLWKEIFQLSPYTQYYLQ</sequence>
<dbReference type="InterPro" id="IPR029058">
    <property type="entry name" value="AB_hydrolase_fold"/>
</dbReference>
<evidence type="ECO:0000256" key="2">
    <source>
        <dbReference type="ARBA" id="ARBA00010515"/>
    </source>
</evidence>
<evidence type="ECO:0000256" key="5">
    <source>
        <dbReference type="ARBA" id="ARBA00023180"/>
    </source>
</evidence>
<name>A0A6P7GDL5_DIAVI</name>
<dbReference type="InterPro" id="IPR002168">
    <property type="entry name" value="Lipase_GDXG_HIS_AS"/>
</dbReference>
<proteinExistence type="inferred from homology"/>
<dbReference type="InParanoid" id="A0A6P7GDL5"/>
<dbReference type="Proteomes" id="UP001652700">
    <property type="component" value="Unplaced"/>
</dbReference>
<gene>
    <name evidence="9" type="primary">LOC114340965</name>
</gene>
<dbReference type="Pfam" id="PF00135">
    <property type="entry name" value="COesterase"/>
    <property type="match status" value="1"/>
</dbReference>
<dbReference type="OrthoDB" id="19653at2759"/>
<evidence type="ECO:0000313" key="8">
    <source>
        <dbReference type="Proteomes" id="UP001652700"/>
    </source>
</evidence>
<dbReference type="PROSITE" id="PS01173">
    <property type="entry name" value="LIPASE_GDXG_HIS"/>
    <property type="match status" value="1"/>
</dbReference>
<dbReference type="Gene3D" id="3.40.50.1820">
    <property type="entry name" value="alpha/beta hydrolase"/>
    <property type="match status" value="1"/>
</dbReference>
<comment type="similarity">
    <text evidence="2">Belongs to the 'GDXG' lipolytic enzyme family.</text>
</comment>
<evidence type="ECO:0000256" key="3">
    <source>
        <dbReference type="ARBA" id="ARBA00022487"/>
    </source>
</evidence>
<reference evidence="7" key="2">
    <citation type="submission" date="2025-05" db="UniProtKB">
        <authorList>
            <consortium name="EnsemblMetazoa"/>
        </authorList>
    </citation>
    <scope>IDENTIFICATION</scope>
</reference>
<keyword evidence="5" id="KW-0325">Glycoprotein</keyword>
<keyword evidence="3" id="KW-0719">Serine esterase</keyword>
<accession>A0A6P7GDL5</accession>
<comment type="similarity">
    <text evidence="1">Belongs to the type-B carboxylesterase/lipase family.</text>
</comment>
<keyword evidence="4" id="KW-0378">Hydrolase</keyword>
<dbReference type="PANTHER" id="PTHR43142:SF1">
    <property type="entry name" value="CARBOXYLIC ESTER HYDROLASE"/>
    <property type="match status" value="1"/>
</dbReference>
<dbReference type="AlphaFoldDB" id="A0A6P7GDL5"/>
<evidence type="ECO:0000256" key="1">
    <source>
        <dbReference type="ARBA" id="ARBA00005964"/>
    </source>
</evidence>
<evidence type="ECO:0000259" key="6">
    <source>
        <dbReference type="Pfam" id="PF00135"/>
    </source>
</evidence>
<reference evidence="9" key="1">
    <citation type="submission" date="2025-04" db="UniProtKB">
        <authorList>
            <consortium name="RefSeq"/>
        </authorList>
    </citation>
    <scope>IDENTIFICATION</scope>
    <source>
        <tissue evidence="9">Whole insect</tissue>
    </source>
</reference>
<dbReference type="RefSeq" id="XP_028147546.1">
    <property type="nucleotide sequence ID" value="XM_028291745.1"/>
</dbReference>
<dbReference type="SUPFAM" id="SSF53474">
    <property type="entry name" value="alpha/beta-Hydrolases"/>
    <property type="match status" value="1"/>
</dbReference>
<feature type="domain" description="Carboxylesterase type B" evidence="6">
    <location>
        <begin position="3"/>
        <end position="523"/>
    </location>
</feature>
<organism evidence="9">
    <name type="scientific">Diabrotica virgifera virgifera</name>
    <name type="common">western corn rootworm</name>
    <dbReference type="NCBI Taxonomy" id="50390"/>
    <lineage>
        <taxon>Eukaryota</taxon>
        <taxon>Metazoa</taxon>
        <taxon>Ecdysozoa</taxon>
        <taxon>Arthropoda</taxon>
        <taxon>Hexapoda</taxon>
        <taxon>Insecta</taxon>
        <taxon>Pterygota</taxon>
        <taxon>Neoptera</taxon>
        <taxon>Endopterygota</taxon>
        <taxon>Coleoptera</taxon>
        <taxon>Polyphaga</taxon>
        <taxon>Cucujiformia</taxon>
        <taxon>Chrysomeloidea</taxon>
        <taxon>Chrysomelidae</taxon>
        <taxon>Galerucinae</taxon>
        <taxon>Diabroticina</taxon>
        <taxon>Diabroticites</taxon>
        <taxon>Diabrotica</taxon>
    </lineage>
</organism>
<dbReference type="PANTHER" id="PTHR43142">
    <property type="entry name" value="CARBOXYLIC ESTER HYDROLASE"/>
    <property type="match status" value="1"/>
</dbReference>
<dbReference type="FunCoup" id="A0A6P7GDL5">
    <property type="interactions" value="1"/>
</dbReference>
<evidence type="ECO:0000256" key="4">
    <source>
        <dbReference type="ARBA" id="ARBA00022801"/>
    </source>
</evidence>
<evidence type="ECO:0000313" key="7">
    <source>
        <dbReference type="EnsemblMetazoa" id="XP_050515729.1"/>
    </source>
</evidence>
<dbReference type="GO" id="GO:0052689">
    <property type="term" value="F:carboxylic ester hydrolase activity"/>
    <property type="evidence" value="ECO:0007669"/>
    <property type="project" value="UniProtKB-KW"/>
</dbReference>
<keyword evidence="8" id="KW-1185">Reference proteome</keyword>